<accession>A0A0L8K6M3</accession>
<organism evidence="2 3">
    <name type="scientific">Streptomyces viridochromogenes</name>
    <dbReference type="NCBI Taxonomy" id="1938"/>
    <lineage>
        <taxon>Bacteria</taxon>
        <taxon>Bacillati</taxon>
        <taxon>Actinomycetota</taxon>
        <taxon>Actinomycetes</taxon>
        <taxon>Kitasatosporales</taxon>
        <taxon>Streptomycetaceae</taxon>
        <taxon>Streptomyces</taxon>
    </lineage>
</organism>
<sequence>GGSVLEPLAVRYADYAAWQRRVLGPAGEPDSLLGRELDFWRQNLAGLPEDHGLTLDRPRPLTASHRGGEIALDLGPRVFEQIAVLAREEGCTPFMVVHAALVAALSRLGAGADLAIG</sequence>
<evidence type="ECO:0000313" key="2">
    <source>
        <dbReference type="EMBL" id="KOG21414.1"/>
    </source>
</evidence>
<dbReference type="InterPro" id="IPR023213">
    <property type="entry name" value="CAT-like_dom_sf"/>
</dbReference>
<gene>
    <name evidence="2" type="ORF">ADK34_22590</name>
</gene>
<name>A0A0L8K6M3_STRVR</name>
<dbReference type="Pfam" id="PF00668">
    <property type="entry name" value="Condensation"/>
    <property type="match status" value="1"/>
</dbReference>
<dbReference type="GO" id="GO:0008610">
    <property type="term" value="P:lipid biosynthetic process"/>
    <property type="evidence" value="ECO:0007669"/>
    <property type="project" value="UniProtKB-ARBA"/>
</dbReference>
<dbReference type="InterPro" id="IPR001242">
    <property type="entry name" value="Condensation_dom"/>
</dbReference>
<feature type="non-terminal residue" evidence="2">
    <location>
        <position position="117"/>
    </location>
</feature>
<evidence type="ECO:0000313" key="3">
    <source>
        <dbReference type="Proteomes" id="UP000037023"/>
    </source>
</evidence>
<proteinExistence type="predicted"/>
<dbReference type="PATRIC" id="fig|1938.6.peg.4869"/>
<evidence type="ECO:0000259" key="1">
    <source>
        <dbReference type="Pfam" id="PF00668"/>
    </source>
</evidence>
<feature type="non-terminal residue" evidence="2">
    <location>
        <position position="1"/>
    </location>
</feature>
<dbReference type="Proteomes" id="UP000037023">
    <property type="component" value="Unassembled WGS sequence"/>
</dbReference>
<dbReference type="OrthoDB" id="2472181at2"/>
<feature type="domain" description="Condensation" evidence="1">
    <location>
        <begin position="6"/>
        <end position="117"/>
    </location>
</feature>
<dbReference type="SUPFAM" id="SSF52777">
    <property type="entry name" value="CoA-dependent acyltransferases"/>
    <property type="match status" value="1"/>
</dbReference>
<dbReference type="AlphaFoldDB" id="A0A0L8K6M3"/>
<protein>
    <recommendedName>
        <fullName evidence="1">Condensation domain-containing protein</fullName>
    </recommendedName>
</protein>
<dbReference type="GO" id="GO:0003824">
    <property type="term" value="F:catalytic activity"/>
    <property type="evidence" value="ECO:0007669"/>
    <property type="project" value="InterPro"/>
</dbReference>
<comment type="caution">
    <text evidence="2">The sequence shown here is derived from an EMBL/GenBank/DDBJ whole genome shotgun (WGS) entry which is preliminary data.</text>
</comment>
<reference evidence="2 3" key="1">
    <citation type="submission" date="2015-06" db="EMBL/GenBank/DDBJ databases">
        <authorList>
            <person name="Hoefler B.C."/>
            <person name="Straight P.D."/>
        </authorList>
    </citation>
    <scope>NUCLEOTIDE SEQUENCE [LARGE SCALE GENOMIC DNA]</scope>
    <source>
        <strain evidence="2 3">NRRL 3427</strain>
    </source>
</reference>
<dbReference type="Gene3D" id="3.30.559.10">
    <property type="entry name" value="Chloramphenicol acetyltransferase-like domain"/>
    <property type="match status" value="1"/>
</dbReference>
<dbReference type="Gene3D" id="3.30.559.30">
    <property type="entry name" value="Nonribosomal peptide synthetase, condensation domain"/>
    <property type="match status" value="1"/>
</dbReference>
<dbReference type="EMBL" id="LGUP01000264">
    <property type="protein sequence ID" value="KOG21414.1"/>
    <property type="molecule type" value="Genomic_DNA"/>
</dbReference>